<dbReference type="EMBL" id="QGKY02002305">
    <property type="protein sequence ID" value="KAF2532576.1"/>
    <property type="molecule type" value="Genomic_DNA"/>
</dbReference>
<comment type="caution">
    <text evidence="2">The sequence shown here is derived from an EMBL/GenBank/DDBJ whole genome shotgun (WGS) entry which is preliminary data.</text>
</comment>
<evidence type="ECO:0000313" key="2">
    <source>
        <dbReference type="EMBL" id="KAF2558050.1"/>
    </source>
</evidence>
<evidence type="ECO:0000313" key="1">
    <source>
        <dbReference type="EMBL" id="KAF2532576.1"/>
    </source>
</evidence>
<accession>A0A8S9HM04</accession>
<reference evidence="2" key="1">
    <citation type="submission" date="2019-12" db="EMBL/GenBank/DDBJ databases">
        <title>Genome sequencing and annotation of Brassica cretica.</title>
        <authorList>
            <person name="Studholme D.J."/>
            <person name="Sarris P.F."/>
        </authorList>
    </citation>
    <scope>NUCLEOTIDE SEQUENCE</scope>
    <source>
        <strain evidence="2">PFS-001/15</strain>
        <strain evidence="1">PFS-102/07</strain>
        <tissue evidence="2">Leaf</tissue>
    </source>
</reference>
<name>A0A8S9HM04_BRACR</name>
<dbReference type="AlphaFoldDB" id="A0A8S9HM04"/>
<dbReference type="EMBL" id="QGKW02001940">
    <property type="protein sequence ID" value="KAF2558050.1"/>
    <property type="molecule type" value="Genomic_DNA"/>
</dbReference>
<dbReference type="Proteomes" id="UP000712281">
    <property type="component" value="Unassembled WGS sequence"/>
</dbReference>
<evidence type="ECO:0000313" key="3">
    <source>
        <dbReference type="Proteomes" id="UP000712281"/>
    </source>
</evidence>
<organism evidence="2 3">
    <name type="scientific">Brassica cretica</name>
    <name type="common">Mustard</name>
    <dbReference type="NCBI Taxonomy" id="69181"/>
    <lineage>
        <taxon>Eukaryota</taxon>
        <taxon>Viridiplantae</taxon>
        <taxon>Streptophyta</taxon>
        <taxon>Embryophyta</taxon>
        <taxon>Tracheophyta</taxon>
        <taxon>Spermatophyta</taxon>
        <taxon>Magnoliopsida</taxon>
        <taxon>eudicotyledons</taxon>
        <taxon>Gunneridae</taxon>
        <taxon>Pentapetalae</taxon>
        <taxon>rosids</taxon>
        <taxon>malvids</taxon>
        <taxon>Brassicales</taxon>
        <taxon>Brassicaceae</taxon>
        <taxon>Brassiceae</taxon>
        <taxon>Brassica</taxon>
    </lineage>
</organism>
<proteinExistence type="predicted"/>
<gene>
    <name evidence="2" type="ORF">F2Q68_00016835</name>
    <name evidence="1" type="ORF">F2Q70_00029232</name>
</gene>
<sequence length="331" mass="37267">MTMDRSGDSLRTLMLGLCLEGRAMYSKVSNTDSWSLKIVLIIRRFMWRRSRGSLWILRSRFGPGGPCQTMRSFIWGPEVFFLGPGTETGPEGDVGIRRFSSQIRRSWLEPRGLCGCDWTLRSHKSAGLFLRSEDRIGTLVHLDPEVAWEPRGCTEVLTSFYLRNPEGPYSVFLGKTTTGTCLDSHSAARKLATIEFLFCILLMQEVTDRLRGCWCGCYDPSARLTLLSTSGKAGFRLLPVFHSTFAMSIYHVFPVSCSSWRFNTGTFHIGTLGPQCALGCTGVLGSFDSILRLAHTHSCFMSHTRFHFLWACHCGRATFVRVGQDRRSLET</sequence>
<protein>
    <submittedName>
        <fullName evidence="2">Uncharacterized protein</fullName>
    </submittedName>
</protein>